<dbReference type="AlphaFoldDB" id="A0A0P0D2N5"/>
<organism evidence="1 2">
    <name type="scientific">Pseudalgibacter alginicilyticus</name>
    <dbReference type="NCBI Taxonomy" id="1736674"/>
    <lineage>
        <taxon>Bacteria</taxon>
        <taxon>Pseudomonadati</taxon>
        <taxon>Bacteroidota</taxon>
        <taxon>Flavobacteriia</taxon>
        <taxon>Flavobacteriales</taxon>
        <taxon>Flavobacteriaceae</taxon>
        <taxon>Pseudalgibacter</taxon>
    </lineage>
</organism>
<dbReference type="KEGG" id="ahz:APS56_08645"/>
<evidence type="ECO:0000313" key="1">
    <source>
        <dbReference type="EMBL" id="ALJ05187.1"/>
    </source>
</evidence>
<dbReference type="EMBL" id="CP012898">
    <property type="protein sequence ID" value="ALJ05187.1"/>
    <property type="molecule type" value="Genomic_DNA"/>
</dbReference>
<evidence type="ECO:0000313" key="2">
    <source>
        <dbReference type="Proteomes" id="UP000057981"/>
    </source>
</evidence>
<dbReference type="OrthoDB" id="709829at2"/>
<sequence length="89" mass="10197">MLAKKFPKNNEEAKNFGGFLVNANQFCRSFESKTSLKTTIDEVNLFLLSNGFEPIHYESFDIELGYDKNGVSLSKHGYLEELVLFILKK</sequence>
<reference evidence="1 2" key="1">
    <citation type="submission" date="2015-10" db="EMBL/GenBank/DDBJ databases">
        <authorList>
            <person name="Gilbert D.G."/>
        </authorList>
    </citation>
    <scope>NUCLEOTIDE SEQUENCE [LARGE SCALE GENOMIC DNA]</scope>
    <source>
        <strain evidence="2">HZ-22</strain>
    </source>
</reference>
<dbReference type="Proteomes" id="UP000057981">
    <property type="component" value="Chromosome"/>
</dbReference>
<protein>
    <submittedName>
        <fullName evidence="1">Uncharacterized protein</fullName>
    </submittedName>
</protein>
<name>A0A0P0D2N5_9FLAO</name>
<accession>A0A0P0D2N5</accession>
<proteinExistence type="predicted"/>
<dbReference type="RefSeq" id="WP_054727218.1">
    <property type="nucleotide sequence ID" value="NZ_CP012898.1"/>
</dbReference>
<keyword evidence="2" id="KW-1185">Reference proteome</keyword>
<gene>
    <name evidence="1" type="ORF">APS56_08645</name>
</gene>